<gene>
    <name evidence="2" type="primary">Aste57867_17906</name>
    <name evidence="1" type="ORF">As57867_017845</name>
    <name evidence="2" type="ORF">ASTE57867_17906</name>
</gene>
<reference evidence="2 3" key="1">
    <citation type="submission" date="2019-03" db="EMBL/GenBank/DDBJ databases">
        <authorList>
            <person name="Gaulin E."/>
            <person name="Dumas B."/>
        </authorList>
    </citation>
    <scope>NUCLEOTIDE SEQUENCE [LARGE SCALE GENOMIC DNA]</scope>
    <source>
        <strain evidence="2">CBS 568.67</strain>
    </source>
</reference>
<dbReference type="Proteomes" id="UP000332933">
    <property type="component" value="Unassembled WGS sequence"/>
</dbReference>
<evidence type="ECO:0000313" key="2">
    <source>
        <dbReference type="EMBL" id="VFT94648.1"/>
    </source>
</evidence>
<reference evidence="1" key="2">
    <citation type="submission" date="2019-06" db="EMBL/GenBank/DDBJ databases">
        <title>Genomics analysis of Aphanomyces spp. identifies a new class of oomycete effector associated with host adaptation.</title>
        <authorList>
            <person name="Gaulin E."/>
        </authorList>
    </citation>
    <scope>NUCLEOTIDE SEQUENCE</scope>
    <source>
        <strain evidence="1">CBS 578.67</strain>
    </source>
</reference>
<name>A0A485L8Y8_9STRA</name>
<dbReference type="AlphaFoldDB" id="A0A485L8Y8"/>
<proteinExistence type="predicted"/>
<sequence>MGVGRMEKRAVKHEIFPTQHVYLVYILRQVHESAVALAHAPVARLRLASFYTAERAASVGYTSMFGMGKFGAASDNAPALFARRRPSDISGGGDCSVVDPETDGFCTPMRGAAFSCASLVEATFDLTRIPVSMEPALVRLRDCSVLTAIENTCHVFHSR</sequence>
<organism evidence="2 3">
    <name type="scientific">Aphanomyces stellatus</name>
    <dbReference type="NCBI Taxonomy" id="120398"/>
    <lineage>
        <taxon>Eukaryota</taxon>
        <taxon>Sar</taxon>
        <taxon>Stramenopiles</taxon>
        <taxon>Oomycota</taxon>
        <taxon>Saprolegniomycetes</taxon>
        <taxon>Saprolegniales</taxon>
        <taxon>Verrucalvaceae</taxon>
        <taxon>Aphanomyces</taxon>
    </lineage>
</organism>
<dbReference type="EMBL" id="CAADRA010006362">
    <property type="protein sequence ID" value="VFT94648.1"/>
    <property type="molecule type" value="Genomic_DNA"/>
</dbReference>
<dbReference type="EMBL" id="VJMH01006341">
    <property type="protein sequence ID" value="KAF0690722.1"/>
    <property type="molecule type" value="Genomic_DNA"/>
</dbReference>
<keyword evidence="3" id="KW-1185">Reference proteome</keyword>
<evidence type="ECO:0000313" key="1">
    <source>
        <dbReference type="EMBL" id="KAF0690722.1"/>
    </source>
</evidence>
<protein>
    <submittedName>
        <fullName evidence="2">Aste57867_17906 protein</fullName>
    </submittedName>
</protein>
<accession>A0A485L8Y8</accession>
<evidence type="ECO:0000313" key="3">
    <source>
        <dbReference type="Proteomes" id="UP000332933"/>
    </source>
</evidence>